<proteinExistence type="inferred from homology"/>
<dbReference type="PROSITE" id="PS00141">
    <property type="entry name" value="ASP_PROTEASE"/>
    <property type="match status" value="2"/>
</dbReference>
<feature type="transmembrane region" description="Helical" evidence="13">
    <location>
        <begin position="658"/>
        <end position="676"/>
    </location>
</feature>
<reference evidence="15" key="1">
    <citation type="submission" date="2020-12" db="EMBL/GenBank/DDBJ databases">
        <title>Metabolic potential, ecology and presence of endohyphal bacteria is reflected in genomic diversity of Mucoromycotina.</title>
        <authorList>
            <person name="Muszewska A."/>
            <person name="Okrasinska A."/>
            <person name="Steczkiewicz K."/>
            <person name="Drgas O."/>
            <person name="Orlowska M."/>
            <person name="Perlinska-Lenart U."/>
            <person name="Aleksandrzak-Piekarczyk T."/>
            <person name="Szatraj K."/>
            <person name="Zielenkiewicz U."/>
            <person name="Pilsyk S."/>
            <person name="Malc E."/>
            <person name="Mieczkowski P."/>
            <person name="Kruszewska J.S."/>
            <person name="Biernat P."/>
            <person name="Pawlowska J."/>
        </authorList>
    </citation>
    <scope>NUCLEOTIDE SEQUENCE</scope>
    <source>
        <strain evidence="15">WA0000017839</strain>
    </source>
</reference>
<evidence type="ECO:0000256" key="9">
    <source>
        <dbReference type="ARBA" id="ARBA00023157"/>
    </source>
</evidence>
<keyword evidence="16" id="KW-1185">Reference proteome</keyword>
<evidence type="ECO:0000256" key="11">
    <source>
        <dbReference type="PIRSR" id="PIRSR601461-2"/>
    </source>
</evidence>
<dbReference type="PANTHER" id="PTHR47966:SF65">
    <property type="entry name" value="ASPARTIC-TYPE ENDOPEPTIDASE"/>
    <property type="match status" value="1"/>
</dbReference>
<evidence type="ECO:0000256" key="2">
    <source>
        <dbReference type="ARBA" id="ARBA00007447"/>
    </source>
</evidence>
<dbReference type="GO" id="GO:0006508">
    <property type="term" value="P:proteolysis"/>
    <property type="evidence" value="ECO:0007669"/>
    <property type="project" value="UniProtKB-KW"/>
</dbReference>
<dbReference type="Pfam" id="PF22978">
    <property type="entry name" value="HAD_Pex22"/>
    <property type="match status" value="1"/>
</dbReference>
<dbReference type="Gene3D" id="2.40.70.10">
    <property type="entry name" value="Acid Proteases"/>
    <property type="match status" value="2"/>
</dbReference>
<keyword evidence="7 12" id="KW-0378">Hydrolase</keyword>
<feature type="transmembrane region" description="Helical" evidence="13">
    <location>
        <begin position="12"/>
        <end position="35"/>
    </location>
</feature>
<organism evidence="15 16">
    <name type="scientific">Mucor saturninus</name>
    <dbReference type="NCBI Taxonomy" id="64648"/>
    <lineage>
        <taxon>Eukaryota</taxon>
        <taxon>Fungi</taxon>
        <taxon>Fungi incertae sedis</taxon>
        <taxon>Mucoromycota</taxon>
        <taxon>Mucoromycotina</taxon>
        <taxon>Mucoromycetes</taxon>
        <taxon>Mucorales</taxon>
        <taxon>Mucorineae</taxon>
        <taxon>Mucoraceae</taxon>
        <taxon>Mucor</taxon>
    </lineage>
</organism>
<protein>
    <recommendedName>
        <fullName evidence="3">rhizopuspepsin</fullName>
        <ecNumber evidence="3">3.4.23.21</ecNumber>
    </recommendedName>
</protein>
<evidence type="ECO:0000259" key="14">
    <source>
        <dbReference type="PROSITE" id="PS51767"/>
    </source>
</evidence>
<evidence type="ECO:0000256" key="4">
    <source>
        <dbReference type="ARBA" id="ARBA00022670"/>
    </source>
</evidence>
<dbReference type="CDD" id="cd05471">
    <property type="entry name" value="pepsin_like"/>
    <property type="match status" value="1"/>
</dbReference>
<evidence type="ECO:0000256" key="12">
    <source>
        <dbReference type="RuleBase" id="RU000454"/>
    </source>
</evidence>
<evidence type="ECO:0000256" key="8">
    <source>
        <dbReference type="ARBA" id="ARBA00023145"/>
    </source>
</evidence>
<dbReference type="InterPro" id="IPR021109">
    <property type="entry name" value="Peptidase_aspartic_dom_sf"/>
</dbReference>
<feature type="disulfide bond" evidence="11">
    <location>
        <begin position="541"/>
        <end position="591"/>
    </location>
</feature>
<comment type="catalytic activity">
    <reaction evidence="1">
        <text>Hydrolysis of proteins with broad specificity similar to that of pepsin A, preferring hydrophobic residues at P1 and P1'. Clots milk and activates trypsinogen. Does not cleave 4-Gln-|-His-5, but does cleave 10-His-|-Leu-11 and 12-Val-|-Glu-13 in B chain of insulin.</text>
        <dbReference type="EC" id="3.4.23.21"/>
    </reaction>
</comment>
<dbReference type="AlphaFoldDB" id="A0A8H7VH40"/>
<dbReference type="InterPro" id="IPR037485">
    <property type="entry name" value="PEX22"/>
</dbReference>
<evidence type="ECO:0000256" key="3">
    <source>
        <dbReference type="ARBA" id="ARBA00013205"/>
    </source>
</evidence>
<dbReference type="InterPro" id="IPR034164">
    <property type="entry name" value="Pepsin-like_dom"/>
</dbReference>
<dbReference type="PROSITE" id="PS51767">
    <property type="entry name" value="PEPTIDASE_A1"/>
    <property type="match status" value="1"/>
</dbReference>
<comment type="caution">
    <text evidence="15">The sequence shown here is derived from an EMBL/GenBank/DDBJ whole genome shotgun (WGS) entry which is preliminary data.</text>
</comment>
<keyword evidence="4 12" id="KW-0645">Protease</keyword>
<feature type="domain" description="Peptidase A1" evidence="14">
    <location>
        <begin position="266"/>
        <end position="634"/>
    </location>
</feature>
<dbReference type="PRINTS" id="PR00792">
    <property type="entry name" value="PEPSIN"/>
</dbReference>
<evidence type="ECO:0000256" key="13">
    <source>
        <dbReference type="SAM" id="Phobius"/>
    </source>
</evidence>
<feature type="active site" evidence="10">
    <location>
        <position position="284"/>
    </location>
</feature>
<name>A0A8H7VH40_9FUNG</name>
<gene>
    <name evidence="15" type="ORF">INT47_000855</name>
</gene>
<keyword evidence="8" id="KW-0865">Zymogen</keyword>
<evidence type="ECO:0000256" key="10">
    <source>
        <dbReference type="PIRSR" id="PIRSR601461-1"/>
    </source>
</evidence>
<evidence type="ECO:0000256" key="6">
    <source>
        <dbReference type="ARBA" id="ARBA00022750"/>
    </source>
</evidence>
<keyword evidence="6 12" id="KW-0064">Aspartyl protease</keyword>
<evidence type="ECO:0000256" key="1">
    <source>
        <dbReference type="ARBA" id="ARBA00001130"/>
    </source>
</evidence>
<keyword evidence="13" id="KW-0472">Membrane</keyword>
<keyword evidence="13" id="KW-0812">Transmembrane</keyword>
<sequence>MVNTRKNRLLPVWVFKLVGFSSLATALIGVAIYLFKKYPPRRKLTREPAENTSEHVPIATQKSSWSKGFFGVRKNKKKMTISLKNTVLWNPSPDVNTPMYAFQENSIQILTRLSCLYDIYVIVHVNSEEEKGDIQRLLENASSTDGLFVDGVDNRKIIFCSEEEGKIHIIRHIEPHMHVEGGWEKDDGEDIIQKLKPFVSKLIWIQKRKDAPSHPNVELADLLMHTSIAQQDLIRLPILQQSHHEQFSKRDVIPAIPLYNANAREYLVQIGIGTPPQLFNVTLDTGSSDLWVPSSKCPATTCPYSRFIEKDSKTLNSTNKNFQVQYGSGSAQGKVVYDSVTINGNLTSTHQVMGLANTTQGMSGPSSASNEKASGILGLGFAGLMRDPQGDAPFILNLLNNNIINEPVFSIYLNKQGDYGYTGEIVIGGYETSRFTGQLSFLPVVTYGSTGKANLGETGSAENGVNKYWTIPGQAIAAYDVNGTQVYETRLDQLEPVILDTGTTLSYLPQAMVTSLLDLVTTNYTALALNSGTIQAYQVNCQDFTRQHLWFDFQFSPSTLTFSNDPVKIRVPLNEMVLPQDTNTMETATTCLFGIAPISTSFLNSVGSGWILGQTVLRSAYVVHDMLGLQVGIGAAANGYHSPTMDGEESNGVCVTPITFLLSAFFSLLTYLAIIMTE</sequence>
<dbReference type="GO" id="GO:0007031">
    <property type="term" value="P:peroxisome organization"/>
    <property type="evidence" value="ECO:0007669"/>
    <property type="project" value="InterPro"/>
</dbReference>
<dbReference type="Pfam" id="PF00026">
    <property type="entry name" value="Asp"/>
    <property type="match status" value="1"/>
</dbReference>
<dbReference type="FunFam" id="2.40.70.10:FF:000008">
    <property type="entry name" value="Cathepsin D"/>
    <property type="match status" value="1"/>
</dbReference>
<dbReference type="PANTHER" id="PTHR47966">
    <property type="entry name" value="BETA-SITE APP-CLEAVING ENZYME, ISOFORM A-RELATED"/>
    <property type="match status" value="1"/>
</dbReference>
<feature type="disulfide bond" evidence="11">
    <location>
        <begin position="297"/>
        <end position="302"/>
    </location>
</feature>
<evidence type="ECO:0000256" key="5">
    <source>
        <dbReference type="ARBA" id="ARBA00022729"/>
    </source>
</evidence>
<dbReference type="Proteomes" id="UP000603453">
    <property type="component" value="Unassembled WGS sequence"/>
</dbReference>
<accession>A0A8H7VH40</accession>
<dbReference type="GO" id="GO:0004190">
    <property type="term" value="F:aspartic-type endopeptidase activity"/>
    <property type="evidence" value="ECO:0007669"/>
    <property type="project" value="UniProtKB-KW"/>
</dbReference>
<dbReference type="OrthoDB" id="771136at2759"/>
<feature type="active site" evidence="10">
    <location>
        <position position="500"/>
    </location>
</feature>
<dbReference type="InterPro" id="IPR001969">
    <property type="entry name" value="Aspartic_peptidase_AS"/>
</dbReference>
<dbReference type="SUPFAM" id="SSF50630">
    <property type="entry name" value="Acid proteases"/>
    <property type="match status" value="1"/>
</dbReference>
<dbReference type="InterPro" id="IPR033121">
    <property type="entry name" value="PEPTIDASE_A1"/>
</dbReference>
<keyword evidence="13" id="KW-1133">Transmembrane helix</keyword>
<evidence type="ECO:0000313" key="16">
    <source>
        <dbReference type="Proteomes" id="UP000603453"/>
    </source>
</evidence>
<comment type="similarity">
    <text evidence="2 12">Belongs to the peptidase A1 family.</text>
</comment>
<dbReference type="EMBL" id="JAEPRD010000001">
    <property type="protein sequence ID" value="KAG2214299.1"/>
    <property type="molecule type" value="Genomic_DNA"/>
</dbReference>
<dbReference type="EC" id="3.4.23.21" evidence="3"/>
<dbReference type="InterPro" id="IPR001461">
    <property type="entry name" value="Aspartic_peptidase_A1"/>
</dbReference>
<evidence type="ECO:0000256" key="7">
    <source>
        <dbReference type="ARBA" id="ARBA00022801"/>
    </source>
</evidence>
<keyword evidence="9 11" id="KW-1015">Disulfide bond</keyword>
<keyword evidence="5" id="KW-0732">Signal</keyword>
<evidence type="ECO:0000313" key="15">
    <source>
        <dbReference type="EMBL" id="KAG2214299.1"/>
    </source>
</evidence>